<dbReference type="STRING" id="945553.A0A0D2L8F5"/>
<name>A0A0D2L8F5_HYPSF</name>
<dbReference type="OrthoDB" id="2631350at2759"/>
<protein>
    <recommendedName>
        <fullName evidence="3">F-box domain-containing protein</fullName>
    </recommendedName>
</protein>
<dbReference type="SUPFAM" id="SSF52047">
    <property type="entry name" value="RNI-like"/>
    <property type="match status" value="1"/>
</dbReference>
<evidence type="ECO:0000313" key="2">
    <source>
        <dbReference type="Proteomes" id="UP000054270"/>
    </source>
</evidence>
<gene>
    <name evidence="1" type="ORF">HYPSUDRAFT_66188</name>
</gene>
<organism evidence="1 2">
    <name type="scientific">Hypholoma sublateritium (strain FD-334 SS-4)</name>
    <dbReference type="NCBI Taxonomy" id="945553"/>
    <lineage>
        <taxon>Eukaryota</taxon>
        <taxon>Fungi</taxon>
        <taxon>Dikarya</taxon>
        <taxon>Basidiomycota</taxon>
        <taxon>Agaricomycotina</taxon>
        <taxon>Agaricomycetes</taxon>
        <taxon>Agaricomycetidae</taxon>
        <taxon>Agaricales</taxon>
        <taxon>Agaricineae</taxon>
        <taxon>Strophariaceae</taxon>
        <taxon>Hypholoma</taxon>
    </lineage>
</organism>
<dbReference type="Gene3D" id="3.80.10.10">
    <property type="entry name" value="Ribonuclease Inhibitor"/>
    <property type="match status" value="1"/>
</dbReference>
<proteinExistence type="predicted"/>
<evidence type="ECO:0008006" key="3">
    <source>
        <dbReference type="Google" id="ProtNLM"/>
    </source>
</evidence>
<dbReference type="InterPro" id="IPR032675">
    <property type="entry name" value="LRR_dom_sf"/>
</dbReference>
<dbReference type="Proteomes" id="UP000054270">
    <property type="component" value="Unassembled WGS sequence"/>
</dbReference>
<keyword evidence="2" id="KW-1185">Reference proteome</keyword>
<dbReference type="EMBL" id="KN817542">
    <property type="protein sequence ID" value="KJA23502.1"/>
    <property type="molecule type" value="Genomic_DNA"/>
</dbReference>
<evidence type="ECO:0000313" key="1">
    <source>
        <dbReference type="EMBL" id="KJA23502.1"/>
    </source>
</evidence>
<dbReference type="AlphaFoldDB" id="A0A0D2L8F5"/>
<accession>A0A0D2L8F5</accession>
<sequence length="543" mass="61108">MVFGNLDIMEMVFNAFSAGNSGGLSTRQFLLWAALTSKDFFNPAMNALWRSLDSLFPILSLIPNPKKCLSWTATNEDLSAMDDISEEDVITQRAEQYRRRVRHLTLTGRDGLPSIADYIYLFNRLPSEFRLFPCLQSFTVYKLDRFKWEDLQGLFYIPSPTLSRVDFWGIDQGSRVRVENFLARLSRMKSGSLVTLGLEGGPTANCLRVLQQYSNLKHLSLGLSNMANMTAENLLKTIVRLVNLRYLTLACWCDECDDLVVPSTVFPAGIPLLDKLESLEVIGPASLMCAVVGATSRHMPNLKTLFLKTSFGDESLAMVERCFKDATVHVPLVERFLLDVATEDDPFHWNLLKFVGNWKSLKRLDILTPTIVVDSGGDESSPYLVLPNGLESLECLTLNVQHFRHLKHGKLCPITKHTFLAFPRIAECFPKLLSLNIYIPFPVDPAELEIMKHALTPGIHRDPEHGASSDAVPHGLRWLAFRDPVPPKYTGRKPSHESAMIVARYLRAIFPRLENVNFNGVVEVVGKRWCNTISGSIGVHKSK</sequence>
<reference evidence="2" key="1">
    <citation type="submission" date="2014-04" db="EMBL/GenBank/DDBJ databases">
        <title>Evolutionary Origins and Diversification of the Mycorrhizal Mutualists.</title>
        <authorList>
            <consortium name="DOE Joint Genome Institute"/>
            <consortium name="Mycorrhizal Genomics Consortium"/>
            <person name="Kohler A."/>
            <person name="Kuo A."/>
            <person name="Nagy L.G."/>
            <person name="Floudas D."/>
            <person name="Copeland A."/>
            <person name="Barry K.W."/>
            <person name="Cichocki N."/>
            <person name="Veneault-Fourrey C."/>
            <person name="LaButti K."/>
            <person name="Lindquist E.A."/>
            <person name="Lipzen A."/>
            <person name="Lundell T."/>
            <person name="Morin E."/>
            <person name="Murat C."/>
            <person name="Riley R."/>
            <person name="Ohm R."/>
            <person name="Sun H."/>
            <person name="Tunlid A."/>
            <person name="Henrissat B."/>
            <person name="Grigoriev I.V."/>
            <person name="Hibbett D.S."/>
            <person name="Martin F."/>
        </authorList>
    </citation>
    <scope>NUCLEOTIDE SEQUENCE [LARGE SCALE GENOMIC DNA]</scope>
    <source>
        <strain evidence="2">FD-334 SS-4</strain>
    </source>
</reference>